<dbReference type="InterPro" id="IPR001895">
    <property type="entry name" value="RASGEF_cat_dom"/>
</dbReference>
<dbReference type="Proteomes" id="UP001146351">
    <property type="component" value="Unassembled WGS sequence"/>
</dbReference>
<dbReference type="AlphaFoldDB" id="A0A9W9I041"/>
<dbReference type="GO" id="GO:0005085">
    <property type="term" value="F:guanyl-nucleotide exchange factor activity"/>
    <property type="evidence" value="ECO:0007669"/>
    <property type="project" value="InterPro"/>
</dbReference>
<evidence type="ECO:0000259" key="1">
    <source>
        <dbReference type="Pfam" id="PF00617"/>
    </source>
</evidence>
<evidence type="ECO:0000313" key="3">
    <source>
        <dbReference type="Proteomes" id="UP001146351"/>
    </source>
</evidence>
<proteinExistence type="predicted"/>
<dbReference type="OrthoDB" id="4312812at2759"/>
<dbReference type="Pfam" id="PF00617">
    <property type="entry name" value="RasGEF"/>
    <property type="match status" value="1"/>
</dbReference>
<name>A0A9W9I041_9EURO</name>
<keyword evidence="3" id="KW-1185">Reference proteome</keyword>
<dbReference type="GO" id="GO:0007264">
    <property type="term" value="P:small GTPase-mediated signal transduction"/>
    <property type="evidence" value="ECO:0007669"/>
    <property type="project" value="InterPro"/>
</dbReference>
<organism evidence="2 3">
    <name type="scientific">Penicillium capsulatum</name>
    <dbReference type="NCBI Taxonomy" id="69766"/>
    <lineage>
        <taxon>Eukaryota</taxon>
        <taxon>Fungi</taxon>
        <taxon>Dikarya</taxon>
        <taxon>Ascomycota</taxon>
        <taxon>Pezizomycotina</taxon>
        <taxon>Eurotiomycetes</taxon>
        <taxon>Eurotiomycetidae</taxon>
        <taxon>Eurotiales</taxon>
        <taxon>Aspergillaceae</taxon>
        <taxon>Penicillium</taxon>
    </lineage>
</organism>
<feature type="domain" description="Ras-GEF" evidence="1">
    <location>
        <begin position="391"/>
        <end position="474"/>
    </location>
</feature>
<reference evidence="2" key="2">
    <citation type="journal article" date="2023" name="IMA Fungus">
        <title>Comparative genomic study of the Penicillium genus elucidates a diverse pangenome and 15 lateral gene transfer events.</title>
        <authorList>
            <person name="Petersen C."/>
            <person name="Sorensen T."/>
            <person name="Nielsen M.R."/>
            <person name="Sondergaard T.E."/>
            <person name="Sorensen J.L."/>
            <person name="Fitzpatrick D.A."/>
            <person name="Frisvad J.C."/>
            <person name="Nielsen K.L."/>
        </authorList>
    </citation>
    <scope>NUCLEOTIDE SEQUENCE</scope>
    <source>
        <strain evidence="2">IBT 21917</strain>
    </source>
</reference>
<dbReference type="SUPFAM" id="SSF48366">
    <property type="entry name" value="Ras GEF"/>
    <property type="match status" value="1"/>
</dbReference>
<accession>A0A9W9I041</accession>
<protein>
    <submittedName>
        <fullName evidence="2">Guanine-nucleotide dissociation stimulator CDC25</fullName>
    </submittedName>
</protein>
<dbReference type="Gene3D" id="1.10.840.10">
    <property type="entry name" value="Ras guanine-nucleotide exchange factors catalytic domain"/>
    <property type="match status" value="1"/>
</dbReference>
<sequence length="498" mass="56835">MQSFEESWIDPSFKSFFAWSTPVSPRTSPGMSPTVPSVASDATQSYRSLFQSTSEIPRFVVTYRWWEDEATTVLWAFNIPDMKQVIRYGLFRDENFPRNSLLSRNADTIDTFLVALSDPREHQLLGNLSHLQRVEEILRRSSIPPFQPVPWSWFPSPGYSSDAQAIAATIDTESHFHFTRIAFEEIVRASLGYKAVSVEWFLLQHTALYVHLLGHLHAYPEEVPLYVEVEEHLRTLSPFAHRALVQALLAAQPDAAQNIPHSNKPGFEFIAGPIQSLWKDQMPSLTTILKMFNVLAIRFRRQYIHTSKMDWKQPFDTTIVFLEDCLNSTSPVDLACTLTNVDEVDYTDLTRESLVAEDAVVQRILANWRILSTSVWECCSALPDLTPYLRECAQTLYTTRNYHSLTAVLDGLHRYAISTARTRGLNNTVGEMVVLDPILPLDPVILTSPDNNYAAYRQQYQEYPGIPFLLPHLREQQQHGEASLQSLLQHLQATPIKP</sequence>
<dbReference type="EMBL" id="JAPQKO010000005">
    <property type="protein sequence ID" value="KAJ5162179.1"/>
    <property type="molecule type" value="Genomic_DNA"/>
</dbReference>
<comment type="caution">
    <text evidence="2">The sequence shown here is derived from an EMBL/GenBank/DDBJ whole genome shotgun (WGS) entry which is preliminary data.</text>
</comment>
<evidence type="ECO:0000313" key="2">
    <source>
        <dbReference type="EMBL" id="KAJ5162179.1"/>
    </source>
</evidence>
<reference evidence="2" key="1">
    <citation type="submission" date="2022-11" db="EMBL/GenBank/DDBJ databases">
        <authorList>
            <person name="Petersen C."/>
        </authorList>
    </citation>
    <scope>NUCLEOTIDE SEQUENCE</scope>
    <source>
        <strain evidence="2">IBT 21917</strain>
    </source>
</reference>
<dbReference type="InterPro" id="IPR023578">
    <property type="entry name" value="Ras_GEF_dom_sf"/>
</dbReference>
<gene>
    <name evidence="2" type="ORF">N7492_007571</name>
</gene>
<dbReference type="InterPro" id="IPR036964">
    <property type="entry name" value="RASGEF_cat_dom_sf"/>
</dbReference>